<protein>
    <recommendedName>
        <fullName evidence="5">Glycosyltransferase</fullName>
        <ecNumber evidence="5">2.4.1.-</ecNumber>
    </recommendedName>
</protein>
<dbReference type="EC" id="2.4.1.-" evidence="5"/>
<dbReference type="PANTHER" id="PTHR48047">
    <property type="entry name" value="GLYCOSYLTRANSFERASE"/>
    <property type="match status" value="1"/>
</dbReference>
<proteinExistence type="inferred from homology"/>
<accession>A0A445DQH5</accession>
<evidence type="ECO:0000256" key="2">
    <source>
        <dbReference type="ARBA" id="ARBA00022676"/>
    </source>
</evidence>
<keyword evidence="7" id="KW-1185">Reference proteome</keyword>
<sequence>MERNTTPNLAVKTKVNPVTEAYRRMPISRPLKIYFLPFFAQGHLIPLVHLARLIASRGQHVTILTTPSNAQLLDKIIDEETAAGHHIRVHIFKFPSDRLGIPAGIENLFAVSDSVTASKIYMAAHLIKPAVDSFISESPPDVFIPDIMFTWSVASAKQFNLPRVVFNPISIFDVCMIEAIKAHPEVFESNSGPYEIPGLPHSLTIPIKPSPGFARVTEPLVEAEKDSLGVIANSFRELDAEYTEHYENHTGRKVWPIGPTSLMVQKTATSSVSEEEHECLKWLSTKENGSVVYICFGSMCLLSDEQLYELALGLESSGHQFLWVVHRKKTNDDEGEGDEKWLPHGFEERMKKEDRGMVLKGWAPQPLILNHAAVGGFVTHCGWNATVEAISAGVPMITMPAFADQYYNEKLITQVHGFGVEVGAAEWSISPFEPKTKVVGAERIEKAVKKLMDGGDEAERIKSKAKEMKEKAWNAVQKGGSSYNSLTELIDQLQKLVLAAPAAISSHLDL</sequence>
<dbReference type="SUPFAM" id="SSF53756">
    <property type="entry name" value="UDP-Glycosyltransferase/glycogen phosphorylase"/>
    <property type="match status" value="1"/>
</dbReference>
<dbReference type="InterPro" id="IPR002213">
    <property type="entry name" value="UDP_glucos_trans"/>
</dbReference>
<dbReference type="PROSITE" id="PS00375">
    <property type="entry name" value="UDPGT"/>
    <property type="match status" value="1"/>
</dbReference>
<comment type="caution">
    <text evidence="6">The sequence shown here is derived from an EMBL/GenBank/DDBJ whole genome shotgun (WGS) entry which is preliminary data.</text>
</comment>
<dbReference type="Gene3D" id="3.40.50.2000">
    <property type="entry name" value="Glycogen Phosphorylase B"/>
    <property type="match status" value="2"/>
</dbReference>
<dbReference type="GO" id="GO:0035251">
    <property type="term" value="F:UDP-glucosyltransferase activity"/>
    <property type="evidence" value="ECO:0007669"/>
    <property type="project" value="TreeGrafter"/>
</dbReference>
<dbReference type="Proteomes" id="UP000289738">
    <property type="component" value="Chromosome A03"/>
</dbReference>
<evidence type="ECO:0000313" key="6">
    <source>
        <dbReference type="EMBL" id="RYR65423.1"/>
    </source>
</evidence>
<evidence type="ECO:0000313" key="7">
    <source>
        <dbReference type="Proteomes" id="UP000289738"/>
    </source>
</evidence>
<evidence type="ECO:0000256" key="3">
    <source>
        <dbReference type="ARBA" id="ARBA00022679"/>
    </source>
</evidence>
<dbReference type="Pfam" id="PF00201">
    <property type="entry name" value="UDPGT"/>
    <property type="match status" value="1"/>
</dbReference>
<keyword evidence="2 4" id="KW-0328">Glycosyltransferase</keyword>
<dbReference type="AlphaFoldDB" id="A0A445DQH5"/>
<dbReference type="SMR" id="A0A445DQH5"/>
<evidence type="ECO:0000256" key="1">
    <source>
        <dbReference type="ARBA" id="ARBA00009995"/>
    </source>
</evidence>
<dbReference type="Gramene" id="arahy.Tifrunner.gnm2.ann2.Ah03g483100.1">
    <property type="protein sequence ID" value="arahy.Tifrunner.gnm2.ann2.Ah03g483100.1-CDS-1"/>
    <property type="gene ID" value="arahy.Tifrunner.gnm2.ann2.Ah03g483100"/>
</dbReference>
<comment type="similarity">
    <text evidence="1 4">Belongs to the UDP-glycosyltransferase family.</text>
</comment>
<evidence type="ECO:0000256" key="4">
    <source>
        <dbReference type="RuleBase" id="RU003718"/>
    </source>
</evidence>
<evidence type="ECO:0000256" key="5">
    <source>
        <dbReference type="RuleBase" id="RU362057"/>
    </source>
</evidence>
<organism evidence="6 7">
    <name type="scientific">Arachis hypogaea</name>
    <name type="common">Peanut</name>
    <dbReference type="NCBI Taxonomy" id="3818"/>
    <lineage>
        <taxon>Eukaryota</taxon>
        <taxon>Viridiplantae</taxon>
        <taxon>Streptophyta</taxon>
        <taxon>Embryophyta</taxon>
        <taxon>Tracheophyta</taxon>
        <taxon>Spermatophyta</taxon>
        <taxon>Magnoliopsida</taxon>
        <taxon>eudicotyledons</taxon>
        <taxon>Gunneridae</taxon>
        <taxon>Pentapetalae</taxon>
        <taxon>rosids</taxon>
        <taxon>fabids</taxon>
        <taxon>Fabales</taxon>
        <taxon>Fabaceae</taxon>
        <taxon>Papilionoideae</taxon>
        <taxon>50 kb inversion clade</taxon>
        <taxon>dalbergioids sensu lato</taxon>
        <taxon>Dalbergieae</taxon>
        <taxon>Pterocarpus clade</taxon>
        <taxon>Arachis</taxon>
    </lineage>
</organism>
<name>A0A445DQH5_ARAHY</name>
<gene>
    <name evidence="6" type="ORF">Ahy_A03g011357</name>
</gene>
<dbReference type="STRING" id="3818.A0A445DQH5"/>
<dbReference type="CDD" id="cd03784">
    <property type="entry name" value="GT1_Gtf-like"/>
    <property type="match status" value="1"/>
</dbReference>
<dbReference type="PANTHER" id="PTHR48047:SF182">
    <property type="entry name" value="GLYCOSYLTRANSFERASE"/>
    <property type="match status" value="1"/>
</dbReference>
<dbReference type="EMBL" id="SDMP01000003">
    <property type="protein sequence ID" value="RYR65423.1"/>
    <property type="molecule type" value="Genomic_DNA"/>
</dbReference>
<reference evidence="6 7" key="1">
    <citation type="submission" date="2019-01" db="EMBL/GenBank/DDBJ databases">
        <title>Sequencing of cultivated peanut Arachis hypogaea provides insights into genome evolution and oil improvement.</title>
        <authorList>
            <person name="Chen X."/>
        </authorList>
    </citation>
    <scope>NUCLEOTIDE SEQUENCE [LARGE SCALE GENOMIC DNA]</scope>
    <source>
        <strain evidence="7">cv. Fuhuasheng</strain>
        <tissue evidence="6">Leaves</tissue>
    </source>
</reference>
<dbReference type="OrthoDB" id="5835829at2759"/>
<dbReference type="FunFam" id="3.40.50.2000:FF:000063">
    <property type="entry name" value="Glycosyltransferase"/>
    <property type="match status" value="1"/>
</dbReference>
<dbReference type="InterPro" id="IPR035595">
    <property type="entry name" value="UDP_glycos_trans_CS"/>
</dbReference>
<keyword evidence="3 4" id="KW-0808">Transferase</keyword>